<dbReference type="EMBL" id="CP050964">
    <property type="protein sequence ID" value="QIX91532.1"/>
    <property type="molecule type" value="Genomic_DNA"/>
</dbReference>
<dbReference type="Pfam" id="PF06250">
    <property type="entry name" value="YhcG_C"/>
    <property type="match status" value="1"/>
</dbReference>
<dbReference type="Pfam" id="PF17761">
    <property type="entry name" value="DUF1016_N"/>
    <property type="match status" value="1"/>
</dbReference>
<reference evidence="3" key="4">
    <citation type="submission" date="2020-02" db="EMBL/GenBank/DDBJ databases">
        <authorList>
            <person name="Littmann E."/>
            <person name="Sorbara M."/>
        </authorList>
    </citation>
    <scope>NUCLEOTIDE SEQUENCE</scope>
    <source>
        <strain evidence="3">MSK.2.26</strain>
    </source>
</reference>
<reference evidence="5 6" key="1">
    <citation type="submission" date="2016-10" db="EMBL/GenBank/DDBJ databases">
        <authorList>
            <person name="Varghese N."/>
            <person name="Submissions S."/>
        </authorList>
    </citation>
    <scope>NUCLEOTIDE SEQUENCE [LARGE SCALE GENOMIC DNA]</scope>
    <source>
        <strain evidence="5 6">NLAE-zl-C196</strain>
    </source>
</reference>
<dbReference type="AlphaFoldDB" id="A0A1I0JT04"/>
<dbReference type="InterPro" id="IPR041527">
    <property type="entry name" value="YhcG_N"/>
</dbReference>
<dbReference type="RefSeq" id="WP_002587184.1">
    <property type="nucleotide sequence ID" value="NZ_CABKQO010000003.1"/>
</dbReference>
<reference evidence="3 8" key="3">
    <citation type="journal article" date="2020" name="Cell Host Microbe">
        <title>Functional and Genomic Variation between Human-Derived Isolates of Lachnospiraceae Reveals Inter- and Intra-Species Diversity.</title>
        <authorList>
            <person name="Sorbara M.T."/>
            <person name="Littmann E.R."/>
            <person name="Fontana E."/>
            <person name="Moody T.U."/>
            <person name="Kohout C.E."/>
            <person name="Gjonbalaj M."/>
            <person name="Eaton V."/>
            <person name="Seok R."/>
            <person name="Leiner I.M."/>
            <person name="Pamer E.G."/>
        </authorList>
    </citation>
    <scope>NUCLEOTIDE SEQUENCE [LARGE SCALE GENOMIC DNA]</scope>
    <source>
        <strain evidence="3 8">MSK.2.26</strain>
    </source>
</reference>
<dbReference type="InterPro" id="IPR011856">
    <property type="entry name" value="tRNA_endonuc-like_dom_sf"/>
</dbReference>
<dbReference type="GeneID" id="57962253"/>
<reference evidence="4 7" key="2">
    <citation type="submission" date="2019-11" db="EMBL/GenBank/DDBJ databases">
        <title>FDA dAtabase for Regulatory Grade micrObial Sequences (FDA-ARGOS): Supporting development and validation of Infectious Disease Dx tests.</title>
        <authorList>
            <person name="Turner S."/>
            <person name="Byrd R."/>
            <person name="Tallon L."/>
            <person name="Sadzewicz L."/>
            <person name="Vavikolanu K."/>
            <person name="Mehta A."/>
            <person name="Aluvathingal J."/>
            <person name="Nadendla S."/>
            <person name="Myers T."/>
            <person name="Yan Y."/>
            <person name="Sichtig H."/>
        </authorList>
    </citation>
    <scope>NUCLEOTIDE SEQUENCE [LARGE SCALE GENOMIC DNA]</scope>
    <source>
        <strain evidence="4 7">FDAARGOS_739</strain>
    </source>
</reference>
<dbReference type="Proteomes" id="UP000501069">
    <property type="component" value="Chromosome"/>
</dbReference>
<gene>
    <name evidence="4" type="ORF">FOC47_13875</name>
    <name evidence="3" type="ORF">G5B26_16630</name>
    <name evidence="5" type="ORF">SAMN05216521_106525</name>
</gene>
<accession>A0A1I0JT04</accession>
<dbReference type="InterPro" id="IPR053148">
    <property type="entry name" value="PD-DEXK-like_domain"/>
</dbReference>
<evidence type="ECO:0000313" key="8">
    <source>
        <dbReference type="Proteomes" id="UP000719916"/>
    </source>
</evidence>
<evidence type="ECO:0000313" key="5">
    <source>
        <dbReference type="EMBL" id="SEU13128.1"/>
    </source>
</evidence>
<sequence length="368" mass="42647">MIDTLIGAEFEGNYKRWISEVSNRFRASQIKASIKVNDEMLRFYWLLGRDIEMMKKNVSWGSHVYQKISKDLVEELPEIKSFSPRNLQYMNQFYRLYSNVEITHQLDAQIFKNEITPQVGAQIEKNIIFMIPWGHHKVIMDKCRDDQQKALFFVQKTLENNWSRAVLLNFLDTKLFDRQGKAVTNFELTLPSIRSDLAQELTKDPYNFDFITLTQNYNEKELKDALMDNLTAFLLELGSGFAFVGREYRIEIGDTENFIDMLFYNIKLHCYVVVEVKVTAFEPSFTGQLGTYVVAVNHILKTDMDAPTLGLLVCKSKDNIQAKYAIESSSQPLGISEYELSNLIPEDFKGTLPTIEEIEAELNEQKSE</sequence>
<protein>
    <submittedName>
        <fullName evidence="3">DUF1016 domain-containing protein</fullName>
    </submittedName>
    <submittedName>
        <fullName evidence="5">Predicted nuclease of restriction endonuclease-like (RecB) superfamily, DUF1016 family</fullName>
    </submittedName>
</protein>
<dbReference type="PANTHER" id="PTHR30547">
    <property type="entry name" value="UNCHARACTERIZED PROTEIN YHCG-RELATED"/>
    <property type="match status" value="1"/>
</dbReference>
<evidence type="ECO:0000313" key="6">
    <source>
        <dbReference type="Proteomes" id="UP000182121"/>
    </source>
</evidence>
<dbReference type="Proteomes" id="UP000719916">
    <property type="component" value="Unassembled WGS sequence"/>
</dbReference>
<dbReference type="InterPro" id="IPR009362">
    <property type="entry name" value="YhcG_C"/>
</dbReference>
<evidence type="ECO:0000313" key="4">
    <source>
        <dbReference type="EMBL" id="QIX91532.1"/>
    </source>
</evidence>
<evidence type="ECO:0000259" key="2">
    <source>
        <dbReference type="Pfam" id="PF17761"/>
    </source>
</evidence>
<keyword evidence="5" id="KW-0540">Nuclease</keyword>
<feature type="domain" description="YhcG N-terminal" evidence="2">
    <location>
        <begin position="20"/>
        <end position="178"/>
    </location>
</feature>
<proteinExistence type="predicted"/>
<evidence type="ECO:0000313" key="3">
    <source>
        <dbReference type="EMBL" id="NSJ45177.1"/>
    </source>
</evidence>
<dbReference type="GO" id="GO:0004519">
    <property type="term" value="F:endonuclease activity"/>
    <property type="evidence" value="ECO:0007669"/>
    <property type="project" value="UniProtKB-KW"/>
</dbReference>
<dbReference type="PANTHER" id="PTHR30547:SF5">
    <property type="entry name" value="NUCLEASE YHCG-RELATED"/>
    <property type="match status" value="1"/>
</dbReference>
<keyword evidence="5" id="KW-0378">Hydrolase</keyword>
<dbReference type="GO" id="GO:0003676">
    <property type="term" value="F:nucleic acid binding"/>
    <property type="evidence" value="ECO:0007669"/>
    <property type="project" value="InterPro"/>
</dbReference>
<name>A0A1I0JT04_9FIRM</name>
<evidence type="ECO:0000259" key="1">
    <source>
        <dbReference type="Pfam" id="PF06250"/>
    </source>
</evidence>
<keyword evidence="5" id="KW-0255">Endonuclease</keyword>
<dbReference type="Proteomes" id="UP000182121">
    <property type="component" value="Unassembled WGS sequence"/>
</dbReference>
<feature type="domain" description="YhcG PDDEXK nuclease" evidence="1">
    <location>
        <begin position="200"/>
        <end position="353"/>
    </location>
</feature>
<dbReference type="Gene3D" id="3.40.1350.10">
    <property type="match status" value="1"/>
</dbReference>
<dbReference type="EMBL" id="JAAISW010000031">
    <property type="protein sequence ID" value="NSJ45177.1"/>
    <property type="molecule type" value="Genomic_DNA"/>
</dbReference>
<organism evidence="5 6">
    <name type="scientific">Enterocloster clostridioformis</name>
    <dbReference type="NCBI Taxonomy" id="1531"/>
    <lineage>
        <taxon>Bacteria</taxon>
        <taxon>Bacillati</taxon>
        <taxon>Bacillota</taxon>
        <taxon>Clostridia</taxon>
        <taxon>Lachnospirales</taxon>
        <taxon>Lachnospiraceae</taxon>
        <taxon>Enterocloster</taxon>
    </lineage>
</organism>
<dbReference type="EMBL" id="FOIO01000065">
    <property type="protein sequence ID" value="SEU13128.1"/>
    <property type="molecule type" value="Genomic_DNA"/>
</dbReference>
<evidence type="ECO:0000313" key="7">
    <source>
        <dbReference type="Proteomes" id="UP000501069"/>
    </source>
</evidence>